<evidence type="ECO:0000313" key="2">
    <source>
        <dbReference type="EMBL" id="JAD96070.1"/>
    </source>
</evidence>
<name>A0A0A9EDX7_ARUDO</name>
<keyword evidence="1" id="KW-0472">Membrane</keyword>
<protein>
    <submittedName>
        <fullName evidence="2">Uncharacterized protein</fullName>
    </submittedName>
</protein>
<accession>A0A0A9EDX7</accession>
<keyword evidence="1" id="KW-0812">Transmembrane</keyword>
<dbReference type="AlphaFoldDB" id="A0A0A9EDX7"/>
<keyword evidence="1" id="KW-1133">Transmembrane helix</keyword>
<sequence length="45" mass="4683">MAPSAHPQGKSQHVSGLQDKHGKLLLLLAIVLVICVEIPTVGVPS</sequence>
<organism evidence="2">
    <name type="scientific">Arundo donax</name>
    <name type="common">Giant reed</name>
    <name type="synonym">Donax arundinaceus</name>
    <dbReference type="NCBI Taxonomy" id="35708"/>
    <lineage>
        <taxon>Eukaryota</taxon>
        <taxon>Viridiplantae</taxon>
        <taxon>Streptophyta</taxon>
        <taxon>Embryophyta</taxon>
        <taxon>Tracheophyta</taxon>
        <taxon>Spermatophyta</taxon>
        <taxon>Magnoliopsida</taxon>
        <taxon>Liliopsida</taxon>
        <taxon>Poales</taxon>
        <taxon>Poaceae</taxon>
        <taxon>PACMAD clade</taxon>
        <taxon>Arundinoideae</taxon>
        <taxon>Arundineae</taxon>
        <taxon>Arundo</taxon>
    </lineage>
</organism>
<evidence type="ECO:0000256" key="1">
    <source>
        <dbReference type="SAM" id="Phobius"/>
    </source>
</evidence>
<reference evidence="2" key="2">
    <citation type="journal article" date="2015" name="Data Brief">
        <title>Shoot transcriptome of the giant reed, Arundo donax.</title>
        <authorList>
            <person name="Barrero R.A."/>
            <person name="Guerrero F.D."/>
            <person name="Moolhuijzen P."/>
            <person name="Goolsby J.A."/>
            <person name="Tidwell J."/>
            <person name="Bellgard S.E."/>
            <person name="Bellgard M.I."/>
        </authorList>
    </citation>
    <scope>NUCLEOTIDE SEQUENCE</scope>
    <source>
        <tissue evidence="2">Shoot tissue taken approximately 20 cm above the soil surface</tissue>
    </source>
</reference>
<feature type="transmembrane region" description="Helical" evidence="1">
    <location>
        <begin position="24"/>
        <end position="43"/>
    </location>
</feature>
<proteinExistence type="predicted"/>
<reference evidence="2" key="1">
    <citation type="submission" date="2014-09" db="EMBL/GenBank/DDBJ databases">
        <authorList>
            <person name="Magalhaes I.L.F."/>
            <person name="Oliveira U."/>
            <person name="Santos F.R."/>
            <person name="Vidigal T.H.D.A."/>
            <person name="Brescovit A.D."/>
            <person name="Santos A.J."/>
        </authorList>
    </citation>
    <scope>NUCLEOTIDE SEQUENCE</scope>
    <source>
        <tissue evidence="2">Shoot tissue taken approximately 20 cm above the soil surface</tissue>
    </source>
</reference>
<dbReference type="EMBL" id="GBRH01201825">
    <property type="protein sequence ID" value="JAD96070.1"/>
    <property type="molecule type" value="Transcribed_RNA"/>
</dbReference>